<protein>
    <submittedName>
        <fullName evidence="8">Stage III sporulation DNA translocase E</fullName>
    </submittedName>
</protein>
<feature type="transmembrane region" description="Helical" evidence="6">
    <location>
        <begin position="119"/>
        <end position="139"/>
    </location>
</feature>
<dbReference type="Gene3D" id="3.40.50.300">
    <property type="entry name" value="P-loop containing nucleotide triphosphate hydrolases"/>
    <property type="match status" value="1"/>
</dbReference>
<dbReference type="InterPro" id="IPR002543">
    <property type="entry name" value="FtsK_dom"/>
</dbReference>
<dbReference type="InterPro" id="IPR018541">
    <property type="entry name" value="Ftsk_gamma"/>
</dbReference>
<dbReference type="Pfam" id="PF09397">
    <property type="entry name" value="FtsK_gamma"/>
    <property type="match status" value="1"/>
</dbReference>
<evidence type="ECO:0000313" key="9">
    <source>
        <dbReference type="Proteomes" id="UP000034160"/>
    </source>
</evidence>
<dbReference type="Gene3D" id="1.10.10.10">
    <property type="entry name" value="Winged helix-like DNA-binding domain superfamily/Winged helix DNA-binding domain"/>
    <property type="match status" value="1"/>
</dbReference>
<dbReference type="EMBL" id="LCCN01000014">
    <property type="protein sequence ID" value="KKS31741.1"/>
    <property type="molecule type" value="Genomic_DNA"/>
</dbReference>
<name>A0A0G1AC98_9BACT</name>
<dbReference type="Pfam" id="PF17854">
    <property type="entry name" value="FtsK_alpha"/>
    <property type="match status" value="1"/>
</dbReference>
<proteinExistence type="inferred from homology"/>
<keyword evidence="6" id="KW-0472">Membrane</keyword>
<reference evidence="8 9" key="1">
    <citation type="journal article" date="2015" name="Nature">
        <title>rRNA introns, odd ribosomes, and small enigmatic genomes across a large radiation of phyla.</title>
        <authorList>
            <person name="Brown C.T."/>
            <person name="Hug L.A."/>
            <person name="Thomas B.C."/>
            <person name="Sharon I."/>
            <person name="Castelle C.J."/>
            <person name="Singh A."/>
            <person name="Wilkins M.J."/>
            <person name="Williams K.H."/>
            <person name="Banfield J.F."/>
        </authorList>
    </citation>
    <scope>NUCLEOTIDE SEQUENCE [LARGE SCALE GENOMIC DNA]</scope>
</reference>
<dbReference type="InterPro" id="IPR036390">
    <property type="entry name" value="WH_DNA-bd_sf"/>
</dbReference>
<organism evidence="8 9">
    <name type="scientific">Candidatus Amesbacteria bacterium GW2011_GWA2_42_12</name>
    <dbReference type="NCBI Taxonomy" id="1618356"/>
    <lineage>
        <taxon>Bacteria</taxon>
        <taxon>Candidatus Amesiibacteriota</taxon>
    </lineage>
</organism>
<dbReference type="PATRIC" id="fig|1618356.3.peg.618"/>
<feature type="transmembrane region" description="Helical" evidence="6">
    <location>
        <begin position="87"/>
        <end position="107"/>
    </location>
</feature>
<accession>A0A0G1AC98</accession>
<feature type="binding site" evidence="5">
    <location>
        <begin position="401"/>
        <end position="408"/>
    </location>
    <ligand>
        <name>ATP</name>
        <dbReference type="ChEBI" id="CHEBI:30616"/>
    </ligand>
</feature>
<dbReference type="InterPro" id="IPR050206">
    <property type="entry name" value="FtsK/SpoIIIE/SftA"/>
</dbReference>
<dbReference type="SMART" id="SM00843">
    <property type="entry name" value="Ftsk_gamma"/>
    <property type="match status" value="1"/>
</dbReference>
<dbReference type="PANTHER" id="PTHR22683:SF41">
    <property type="entry name" value="DNA TRANSLOCASE FTSK"/>
    <property type="match status" value="1"/>
</dbReference>
<dbReference type="AlphaFoldDB" id="A0A0G1AC98"/>
<dbReference type="Pfam" id="PF01580">
    <property type="entry name" value="FtsK_SpoIIIE"/>
    <property type="match status" value="1"/>
</dbReference>
<evidence type="ECO:0000256" key="6">
    <source>
        <dbReference type="SAM" id="Phobius"/>
    </source>
</evidence>
<comment type="similarity">
    <text evidence="1">Belongs to the FtsK/SpoIIIE/SftA family.</text>
</comment>
<dbReference type="GO" id="GO:0003677">
    <property type="term" value="F:DNA binding"/>
    <property type="evidence" value="ECO:0007669"/>
    <property type="project" value="UniProtKB-KW"/>
</dbReference>
<dbReference type="PANTHER" id="PTHR22683">
    <property type="entry name" value="SPORULATION PROTEIN RELATED"/>
    <property type="match status" value="1"/>
</dbReference>
<feature type="domain" description="FtsK" evidence="7">
    <location>
        <begin position="384"/>
        <end position="571"/>
    </location>
</feature>
<dbReference type="CDD" id="cd01127">
    <property type="entry name" value="TrwB_TraG_TraD_VirD4"/>
    <property type="match status" value="1"/>
</dbReference>
<keyword evidence="6" id="KW-0812">Transmembrane</keyword>
<evidence type="ECO:0000256" key="3">
    <source>
        <dbReference type="ARBA" id="ARBA00022840"/>
    </source>
</evidence>
<evidence type="ECO:0000256" key="4">
    <source>
        <dbReference type="ARBA" id="ARBA00023125"/>
    </source>
</evidence>
<dbReference type="STRING" id="1618356.UU93_C0014G0003"/>
<keyword evidence="2 5" id="KW-0547">Nucleotide-binding</keyword>
<dbReference type="PROSITE" id="PS50901">
    <property type="entry name" value="FTSK"/>
    <property type="match status" value="1"/>
</dbReference>
<dbReference type="InterPro" id="IPR041027">
    <property type="entry name" value="FtsK_alpha"/>
</dbReference>
<evidence type="ECO:0000313" key="8">
    <source>
        <dbReference type="EMBL" id="KKS31741.1"/>
    </source>
</evidence>
<dbReference type="Gene3D" id="3.30.980.40">
    <property type="match status" value="1"/>
</dbReference>
<dbReference type="Proteomes" id="UP000034160">
    <property type="component" value="Unassembled WGS sequence"/>
</dbReference>
<evidence type="ECO:0000256" key="2">
    <source>
        <dbReference type="ARBA" id="ARBA00022741"/>
    </source>
</evidence>
<evidence type="ECO:0000256" key="1">
    <source>
        <dbReference type="ARBA" id="ARBA00006474"/>
    </source>
</evidence>
<keyword evidence="4" id="KW-0238">DNA-binding</keyword>
<feature type="transmembrane region" description="Helical" evidence="6">
    <location>
        <begin position="56"/>
        <end position="75"/>
    </location>
</feature>
<evidence type="ECO:0000256" key="5">
    <source>
        <dbReference type="PROSITE-ProRule" id="PRU00289"/>
    </source>
</evidence>
<feature type="transmembrane region" description="Helical" evidence="6">
    <location>
        <begin position="20"/>
        <end position="44"/>
    </location>
</feature>
<comment type="caution">
    <text evidence="8">The sequence shown here is derived from an EMBL/GenBank/DDBJ whole genome shotgun (WGS) entry which is preliminary data.</text>
</comment>
<keyword evidence="6" id="KW-1133">Transmembrane helix</keyword>
<dbReference type="InterPro" id="IPR027417">
    <property type="entry name" value="P-loop_NTPase"/>
</dbReference>
<gene>
    <name evidence="8" type="ORF">UU93_C0014G0003</name>
</gene>
<dbReference type="InterPro" id="IPR036388">
    <property type="entry name" value="WH-like_DNA-bd_sf"/>
</dbReference>
<keyword evidence="3 5" id="KW-0067">ATP-binding</keyword>
<sequence>MARRGRKRSPFKLKIRIETVHSLGALALFVLGGLTIFSFSGQGALLQGLNDGLRHLFGPAALLIPFLFFSAGLVLTGARWSFAKPQVFLGAVLLLISVTTLGEMGTFGTDLFRNVSSLILPLGTYLLFSTLAAASILIFSDTSIREIFHWFSSIVAVDSSSIKQDKEKQLLKLPFGKSKQLEESELKIRGGQQTQQVQQSQIKGKEAIPLASSQSATPGLKAQQFKQEDASGIGNKLLVNQSPSAQVWQYPSLSLLDPRPRGHADRGDVKWSAGTIESTLDSFGIQAKVREVNQGPAVTQYALQISSGTKLSKITSLANDLALALAAPTGQIRIEAPIPGRSLVGIEIPNRTPEIVTMFKVMSDDVMKKAKSKLAVGLGLNVSGEVVVADIAKMPHVLIAGATGSGKSVAVNSFLATMLFRASPNELKLILVDPKRVELTGYNDIPHLLTPVIVEPEKVVSALKWATKEMERRYKVFAEVGARNIESFNEISGFQAMPYIVIVIDELADIMLYSPAEVEECVTRIAQMARATGMHLVLATQRPSVDVITGLIKANVPTRIAFNVASMTDSRVILDSPGAEKLLGRGDMLYIPPEQAKPTRIQGTFISDKEIHALINYLRSTGAQPEYLDDVTSKFKSTKFAGKGGGAGGTGNLEGGVDPLIDRAIEVIKEYDRASASVLQRRLSVGYSRAARIIDTLFELGIVGPSEGSKPREVNMKAAQDYLESKQIEG</sequence>
<evidence type="ECO:0000259" key="7">
    <source>
        <dbReference type="PROSITE" id="PS50901"/>
    </source>
</evidence>
<dbReference type="GO" id="GO:0005524">
    <property type="term" value="F:ATP binding"/>
    <property type="evidence" value="ECO:0007669"/>
    <property type="project" value="UniProtKB-UniRule"/>
</dbReference>
<dbReference type="SUPFAM" id="SSF46785">
    <property type="entry name" value="Winged helix' DNA-binding domain"/>
    <property type="match status" value="1"/>
</dbReference>
<dbReference type="SUPFAM" id="SSF52540">
    <property type="entry name" value="P-loop containing nucleoside triphosphate hydrolases"/>
    <property type="match status" value="1"/>
</dbReference>